<evidence type="ECO:0000256" key="4">
    <source>
        <dbReference type="ARBA" id="ARBA00022989"/>
    </source>
</evidence>
<dbReference type="EMBL" id="MBTA01000025">
    <property type="protein sequence ID" value="RKD15246.1"/>
    <property type="molecule type" value="Genomic_DNA"/>
</dbReference>
<organism evidence="7 8">
    <name type="scientific">Pelobium manganitolerans</name>
    <dbReference type="NCBI Taxonomy" id="1842495"/>
    <lineage>
        <taxon>Bacteria</taxon>
        <taxon>Pseudomonadati</taxon>
        <taxon>Bacteroidota</taxon>
        <taxon>Sphingobacteriia</taxon>
        <taxon>Sphingobacteriales</taxon>
        <taxon>Sphingobacteriaceae</taxon>
        <taxon>Pelobium</taxon>
    </lineage>
</organism>
<gene>
    <name evidence="7" type="ORF">BCY91_06975</name>
</gene>
<sequence>MNKRIIISAAIFGIFAVVFGAFGAHVLKNMISSTQLETWHTGVQYHFYHTLGLAFLSTFARFKNNLINISSYCFVFGILLFSGSLYLIALKDVMGINTKFIGPVTPLGGLLFIFGWFSLLLAAIKDK</sequence>
<feature type="transmembrane region" description="Helical" evidence="6">
    <location>
        <begin position="45"/>
        <end position="62"/>
    </location>
</feature>
<dbReference type="Proteomes" id="UP000283433">
    <property type="component" value="Unassembled WGS sequence"/>
</dbReference>
<dbReference type="InterPro" id="IPR006696">
    <property type="entry name" value="DUF423"/>
</dbReference>
<keyword evidence="8" id="KW-1185">Reference proteome</keyword>
<evidence type="ECO:0000256" key="1">
    <source>
        <dbReference type="ARBA" id="ARBA00004141"/>
    </source>
</evidence>
<reference evidence="7 8" key="1">
    <citation type="submission" date="2016-07" db="EMBL/GenBank/DDBJ databases">
        <title>Genome of Pelobium manganitolerans.</title>
        <authorList>
            <person name="Wu S."/>
            <person name="Wang G."/>
        </authorList>
    </citation>
    <scope>NUCLEOTIDE SEQUENCE [LARGE SCALE GENOMIC DNA]</scope>
    <source>
        <strain evidence="7 8">YS-25</strain>
    </source>
</reference>
<dbReference type="OrthoDB" id="9802121at2"/>
<keyword evidence="3 6" id="KW-0812">Transmembrane</keyword>
<evidence type="ECO:0000256" key="3">
    <source>
        <dbReference type="ARBA" id="ARBA00022692"/>
    </source>
</evidence>
<dbReference type="RefSeq" id="WP_120182212.1">
    <property type="nucleotide sequence ID" value="NZ_CBINCU010000004.1"/>
</dbReference>
<dbReference type="GO" id="GO:0005886">
    <property type="term" value="C:plasma membrane"/>
    <property type="evidence" value="ECO:0007669"/>
    <property type="project" value="TreeGrafter"/>
</dbReference>
<keyword evidence="4 6" id="KW-1133">Transmembrane helix</keyword>
<evidence type="ECO:0000256" key="2">
    <source>
        <dbReference type="ARBA" id="ARBA00009694"/>
    </source>
</evidence>
<evidence type="ECO:0000256" key="6">
    <source>
        <dbReference type="SAM" id="Phobius"/>
    </source>
</evidence>
<proteinExistence type="inferred from homology"/>
<dbReference type="Pfam" id="PF04241">
    <property type="entry name" value="DUF423"/>
    <property type="match status" value="1"/>
</dbReference>
<evidence type="ECO:0008006" key="9">
    <source>
        <dbReference type="Google" id="ProtNLM"/>
    </source>
</evidence>
<feature type="transmembrane region" description="Helical" evidence="6">
    <location>
        <begin position="100"/>
        <end position="124"/>
    </location>
</feature>
<feature type="transmembrane region" description="Helical" evidence="6">
    <location>
        <begin position="69"/>
        <end position="88"/>
    </location>
</feature>
<evidence type="ECO:0000256" key="5">
    <source>
        <dbReference type="ARBA" id="ARBA00023136"/>
    </source>
</evidence>
<dbReference type="PANTHER" id="PTHR43461">
    <property type="entry name" value="TRANSMEMBRANE PROTEIN 256"/>
    <property type="match status" value="1"/>
</dbReference>
<comment type="caution">
    <text evidence="7">The sequence shown here is derived from an EMBL/GenBank/DDBJ whole genome shotgun (WGS) entry which is preliminary data.</text>
</comment>
<comment type="similarity">
    <text evidence="2">Belongs to the UPF0382 family.</text>
</comment>
<evidence type="ECO:0000313" key="8">
    <source>
        <dbReference type="Proteomes" id="UP000283433"/>
    </source>
</evidence>
<comment type="subcellular location">
    <subcellularLocation>
        <location evidence="1">Membrane</location>
        <topology evidence="1">Multi-pass membrane protein</topology>
    </subcellularLocation>
</comment>
<evidence type="ECO:0000313" key="7">
    <source>
        <dbReference type="EMBL" id="RKD15246.1"/>
    </source>
</evidence>
<feature type="transmembrane region" description="Helical" evidence="6">
    <location>
        <begin position="5"/>
        <end position="25"/>
    </location>
</feature>
<dbReference type="PANTHER" id="PTHR43461:SF1">
    <property type="entry name" value="TRANSMEMBRANE PROTEIN 256"/>
    <property type="match status" value="1"/>
</dbReference>
<accession>A0A419S569</accession>
<name>A0A419S569_9SPHI</name>
<protein>
    <recommendedName>
        <fullName evidence="9">DUF423 domain-containing protein</fullName>
    </recommendedName>
</protein>
<keyword evidence="5 6" id="KW-0472">Membrane</keyword>
<dbReference type="AlphaFoldDB" id="A0A419S569"/>